<proteinExistence type="predicted"/>
<evidence type="ECO:0000256" key="2">
    <source>
        <dbReference type="SAM" id="MobiDB-lite"/>
    </source>
</evidence>
<evidence type="ECO:0000259" key="3">
    <source>
        <dbReference type="PROSITE" id="PS50966"/>
    </source>
</evidence>
<dbReference type="EMBL" id="JAMZEC010000001">
    <property type="protein sequence ID" value="MCP2352055.1"/>
    <property type="molecule type" value="Genomic_DNA"/>
</dbReference>
<keyword evidence="5" id="KW-1185">Reference proteome</keyword>
<dbReference type="InterPro" id="IPR007527">
    <property type="entry name" value="Znf_SWIM"/>
</dbReference>
<dbReference type="PANTHER" id="PTHR38133:SF1">
    <property type="entry name" value="SLR1429 PROTEIN"/>
    <property type="match status" value="1"/>
</dbReference>
<protein>
    <submittedName>
        <fullName evidence="4">Zn finger protein</fullName>
    </submittedName>
</protein>
<keyword evidence="1" id="KW-0863">Zinc-finger</keyword>
<organism evidence="4 5">
    <name type="scientific">Nonomuraea roseoviolacea subsp. carminata</name>
    <dbReference type="NCBI Taxonomy" id="160689"/>
    <lineage>
        <taxon>Bacteria</taxon>
        <taxon>Bacillati</taxon>
        <taxon>Actinomycetota</taxon>
        <taxon>Actinomycetes</taxon>
        <taxon>Streptosporangiales</taxon>
        <taxon>Streptosporangiaceae</taxon>
        <taxon>Nonomuraea</taxon>
    </lineage>
</organism>
<dbReference type="PANTHER" id="PTHR38133">
    <property type="entry name" value="SLR1429 PROTEIN"/>
    <property type="match status" value="1"/>
</dbReference>
<evidence type="ECO:0000313" key="4">
    <source>
        <dbReference type="EMBL" id="MCP2352055.1"/>
    </source>
</evidence>
<keyword evidence="1" id="KW-0862">Zinc</keyword>
<dbReference type="PROSITE" id="PS50966">
    <property type="entry name" value="ZF_SWIM"/>
    <property type="match status" value="1"/>
</dbReference>
<accession>A0ABT1KDF0</accession>
<dbReference type="RefSeq" id="WP_253778985.1">
    <property type="nucleotide sequence ID" value="NZ_BAAAVE010000011.1"/>
</dbReference>
<reference evidence="4 5" key="1">
    <citation type="submission" date="2022-06" db="EMBL/GenBank/DDBJ databases">
        <title>Sequencing the genomes of 1000 actinobacteria strains.</title>
        <authorList>
            <person name="Klenk H.-P."/>
        </authorList>
    </citation>
    <scope>NUCLEOTIDE SEQUENCE [LARGE SCALE GENOMIC DNA]</scope>
    <source>
        <strain evidence="4 5">DSM 44170</strain>
    </source>
</reference>
<evidence type="ECO:0000313" key="5">
    <source>
        <dbReference type="Proteomes" id="UP001320766"/>
    </source>
</evidence>
<feature type="domain" description="SWIM-type" evidence="3">
    <location>
        <begin position="119"/>
        <end position="154"/>
    </location>
</feature>
<gene>
    <name evidence="4" type="ORF">HD595_008177</name>
</gene>
<sequence>MNAVRGFPAFPRQRAGARFATTWWGLAWIKALEDTSLDQGLLRKGRAYAKTGQVGPITVSPGRLAAVTEGEYDTVVRVERLTAAEWDRFLDQVTAKAGHIAALLDGDVPHDLVEAAEDAAVPLLPAVGDLEPECSCPDWGHPCPHAAALCYQASWLLDADPFVLLLLRGRGRDDLVRALLDHSAAGAARGASDGSPPRAGAAAETGADAARPGDLTAGGTVVGGKDIAGTDLGEGPETERLEGVPAAEVFAAEAAGAGLPPLPEPPPLDVAFTPLRLEPAPGVDVAALEVLAASAASRARDVLAAAALGREPAVLTEYQDRVRLAADHDLDLGLDAAVRAWRYGGADGLDALESPWTPPRHELARARAVLEAAWEGEEPPPTELSRNRWTIGGDRQLRYGRDGRWYPFTLNDGQWWPAGPPERDPAALLSP</sequence>
<evidence type="ECO:0000256" key="1">
    <source>
        <dbReference type="PROSITE-ProRule" id="PRU00325"/>
    </source>
</evidence>
<name>A0ABT1KDF0_9ACTN</name>
<dbReference type="Proteomes" id="UP001320766">
    <property type="component" value="Unassembled WGS sequence"/>
</dbReference>
<comment type="caution">
    <text evidence="4">The sequence shown here is derived from an EMBL/GenBank/DDBJ whole genome shotgun (WGS) entry which is preliminary data.</text>
</comment>
<keyword evidence="1" id="KW-0479">Metal-binding</keyword>
<dbReference type="Pfam" id="PF04434">
    <property type="entry name" value="SWIM"/>
    <property type="match status" value="1"/>
</dbReference>
<feature type="region of interest" description="Disordered" evidence="2">
    <location>
        <begin position="186"/>
        <end position="238"/>
    </location>
</feature>
<feature type="compositionally biased region" description="Low complexity" evidence="2">
    <location>
        <begin position="186"/>
        <end position="213"/>
    </location>
</feature>